<dbReference type="EMBL" id="CAJVPM010001657">
    <property type="protein sequence ID" value="CAG8470920.1"/>
    <property type="molecule type" value="Genomic_DNA"/>
</dbReference>
<sequence>KTQLPFLSFFSKTDQKRSSLPNLRQIESDSERLQYVKSIIRSRPKTCLSTWDINTPFRLTDVSIRAN</sequence>
<evidence type="ECO:0000313" key="2">
    <source>
        <dbReference type="Proteomes" id="UP000789860"/>
    </source>
</evidence>
<accession>A0ACA9KFV4</accession>
<gene>
    <name evidence="1" type="ORF">SCALOS_LOCUS2022</name>
</gene>
<proteinExistence type="predicted"/>
<dbReference type="Proteomes" id="UP000789860">
    <property type="component" value="Unassembled WGS sequence"/>
</dbReference>
<name>A0ACA9KFV4_9GLOM</name>
<organism evidence="1 2">
    <name type="scientific">Scutellospora calospora</name>
    <dbReference type="NCBI Taxonomy" id="85575"/>
    <lineage>
        <taxon>Eukaryota</taxon>
        <taxon>Fungi</taxon>
        <taxon>Fungi incertae sedis</taxon>
        <taxon>Mucoromycota</taxon>
        <taxon>Glomeromycotina</taxon>
        <taxon>Glomeromycetes</taxon>
        <taxon>Diversisporales</taxon>
        <taxon>Gigasporaceae</taxon>
        <taxon>Scutellospora</taxon>
    </lineage>
</organism>
<protein>
    <submittedName>
        <fullName evidence="1">10228_t:CDS:1</fullName>
    </submittedName>
</protein>
<evidence type="ECO:0000313" key="1">
    <source>
        <dbReference type="EMBL" id="CAG8470920.1"/>
    </source>
</evidence>
<comment type="caution">
    <text evidence="1">The sequence shown here is derived from an EMBL/GenBank/DDBJ whole genome shotgun (WGS) entry which is preliminary data.</text>
</comment>
<feature type="non-terminal residue" evidence="1">
    <location>
        <position position="1"/>
    </location>
</feature>
<keyword evidence="2" id="KW-1185">Reference proteome</keyword>
<reference evidence="1" key="1">
    <citation type="submission" date="2021-06" db="EMBL/GenBank/DDBJ databases">
        <authorList>
            <person name="Kallberg Y."/>
            <person name="Tangrot J."/>
            <person name="Rosling A."/>
        </authorList>
    </citation>
    <scope>NUCLEOTIDE SEQUENCE</scope>
    <source>
        <strain evidence="1">AU212A</strain>
    </source>
</reference>